<name>A0ABS3D775_9BACT</name>
<comment type="caution">
    <text evidence="2">The sequence shown here is derived from an EMBL/GenBank/DDBJ whole genome shotgun (WGS) entry which is preliminary data.</text>
</comment>
<protein>
    <submittedName>
        <fullName evidence="2">Uncharacterized protein</fullName>
    </submittedName>
</protein>
<gene>
    <name evidence="2" type="ORF">JYK02_05055</name>
</gene>
<proteinExistence type="predicted"/>
<evidence type="ECO:0000313" key="3">
    <source>
        <dbReference type="Proteomes" id="UP000664052"/>
    </source>
</evidence>
<keyword evidence="1" id="KW-0812">Transmembrane</keyword>
<sequence length="56" mass="5827">MDAISGTLRLSAPLLLLCLGALQVMEGRMRLDTMLSLNALAAALLTPLANVVTTMG</sequence>
<evidence type="ECO:0000256" key="1">
    <source>
        <dbReference type="SAM" id="Phobius"/>
    </source>
</evidence>
<dbReference type="EMBL" id="JAFIMU010000003">
    <property type="protein sequence ID" value="MBN8226876.1"/>
    <property type="molecule type" value="Genomic_DNA"/>
</dbReference>
<keyword evidence="1" id="KW-1133">Transmembrane helix</keyword>
<dbReference type="Proteomes" id="UP000664052">
    <property type="component" value="Unassembled WGS sequence"/>
</dbReference>
<feature type="transmembrane region" description="Helical" evidence="1">
    <location>
        <begin position="37"/>
        <end position="55"/>
    </location>
</feature>
<keyword evidence="3" id="KW-1185">Reference proteome</keyword>
<evidence type="ECO:0000313" key="2">
    <source>
        <dbReference type="EMBL" id="MBN8226876.1"/>
    </source>
</evidence>
<dbReference type="RefSeq" id="WP_207048748.1">
    <property type="nucleotide sequence ID" value="NZ_JAFIMU010000003.1"/>
</dbReference>
<accession>A0ABS3D775</accession>
<organism evidence="2 3">
    <name type="scientific">Corallococcus macrosporus</name>
    <dbReference type="NCBI Taxonomy" id="35"/>
    <lineage>
        <taxon>Bacteria</taxon>
        <taxon>Pseudomonadati</taxon>
        <taxon>Myxococcota</taxon>
        <taxon>Myxococcia</taxon>
        <taxon>Myxococcales</taxon>
        <taxon>Cystobacterineae</taxon>
        <taxon>Myxococcaceae</taxon>
        <taxon>Corallococcus</taxon>
    </lineage>
</organism>
<reference evidence="2 3" key="1">
    <citation type="submission" date="2021-02" db="EMBL/GenBank/DDBJ databases">
        <title>De Novo genome assembly of isolated myxobacteria.</title>
        <authorList>
            <person name="Stevens D.C."/>
        </authorList>
    </citation>
    <scope>NUCLEOTIDE SEQUENCE [LARGE SCALE GENOMIC DNA]</scope>
    <source>
        <strain evidence="2 3">ATCC 29039</strain>
    </source>
</reference>
<keyword evidence="1" id="KW-0472">Membrane</keyword>